<dbReference type="GO" id="GO:0048024">
    <property type="term" value="P:regulation of mRNA splicing, via spliceosome"/>
    <property type="evidence" value="ECO:0007669"/>
    <property type="project" value="TreeGrafter"/>
</dbReference>
<evidence type="ECO:0000313" key="2">
    <source>
        <dbReference type="EMBL" id="PWA95075.1"/>
    </source>
</evidence>
<gene>
    <name evidence="2" type="ORF">CTI12_AA010860</name>
</gene>
<organism evidence="2 3">
    <name type="scientific">Artemisia annua</name>
    <name type="common">Sweet wormwood</name>
    <dbReference type="NCBI Taxonomy" id="35608"/>
    <lineage>
        <taxon>Eukaryota</taxon>
        <taxon>Viridiplantae</taxon>
        <taxon>Streptophyta</taxon>
        <taxon>Embryophyta</taxon>
        <taxon>Tracheophyta</taxon>
        <taxon>Spermatophyta</taxon>
        <taxon>Magnoliopsida</taxon>
        <taxon>eudicotyledons</taxon>
        <taxon>Gunneridae</taxon>
        <taxon>Pentapetalae</taxon>
        <taxon>asterids</taxon>
        <taxon>campanulids</taxon>
        <taxon>Asterales</taxon>
        <taxon>Asteraceae</taxon>
        <taxon>Asteroideae</taxon>
        <taxon>Anthemideae</taxon>
        <taxon>Artemisiinae</taxon>
        <taxon>Artemisia</taxon>
    </lineage>
</organism>
<keyword evidence="3" id="KW-1185">Reference proteome</keyword>
<dbReference type="GO" id="GO:0005634">
    <property type="term" value="C:nucleus"/>
    <property type="evidence" value="ECO:0007669"/>
    <property type="project" value="TreeGrafter"/>
</dbReference>
<reference evidence="2 3" key="1">
    <citation type="journal article" date="2018" name="Mol. Plant">
        <title>The genome of Artemisia annua provides insight into the evolution of Asteraceae family and artemisinin biosynthesis.</title>
        <authorList>
            <person name="Shen Q."/>
            <person name="Zhang L."/>
            <person name="Liao Z."/>
            <person name="Wang S."/>
            <person name="Yan T."/>
            <person name="Shi P."/>
            <person name="Liu M."/>
            <person name="Fu X."/>
            <person name="Pan Q."/>
            <person name="Wang Y."/>
            <person name="Lv Z."/>
            <person name="Lu X."/>
            <person name="Zhang F."/>
            <person name="Jiang W."/>
            <person name="Ma Y."/>
            <person name="Chen M."/>
            <person name="Hao X."/>
            <person name="Li L."/>
            <person name="Tang Y."/>
            <person name="Lv G."/>
            <person name="Zhou Y."/>
            <person name="Sun X."/>
            <person name="Brodelius P.E."/>
            <person name="Rose J.K.C."/>
            <person name="Tang K."/>
        </authorList>
    </citation>
    <scope>NUCLEOTIDE SEQUENCE [LARGE SCALE GENOMIC DNA]</scope>
    <source>
        <strain evidence="3">cv. Huhao1</strain>
        <tissue evidence="2">Leaf</tissue>
    </source>
</reference>
<dbReference type="STRING" id="35608.A0A2U1QAP0"/>
<dbReference type="Proteomes" id="UP000245207">
    <property type="component" value="Unassembled WGS sequence"/>
</dbReference>
<dbReference type="SUPFAM" id="SSF54791">
    <property type="entry name" value="Eukaryotic type KH-domain (KH-domain type I)"/>
    <property type="match status" value="1"/>
</dbReference>
<evidence type="ECO:0000256" key="1">
    <source>
        <dbReference type="SAM" id="MobiDB-lite"/>
    </source>
</evidence>
<dbReference type="PANTHER" id="PTHR11208">
    <property type="entry name" value="RNA-BINDING PROTEIN RELATED"/>
    <property type="match status" value="1"/>
</dbReference>
<accession>A0A2U1QAP0</accession>
<dbReference type="Gene3D" id="3.30.1370.10">
    <property type="entry name" value="K Homology domain, type 1"/>
    <property type="match status" value="1"/>
</dbReference>
<sequence length="192" mass="21767">MGLLVQNDKPHNPMKFPYRPEILRVSAILSNQGFNELDGCDIEARVARLLPVLLAGVVFHKSTLVISRVLWQRLSGAPRMAMELQLVLIHIDSFANQDKLRGRPSCEHINEQLHILIEADLRPSVDDLRLRQAQEIIEELLKPVDESEDYIKRQQLRELAMLNSNFKEESLGPSDNVSPFNTSGMKHPKTGG</sequence>
<protein>
    <submittedName>
        <fullName evidence="2">KH domain-containing protein</fullName>
    </submittedName>
</protein>
<comment type="caution">
    <text evidence="2">The sequence shown here is derived from an EMBL/GenBank/DDBJ whole genome shotgun (WGS) entry which is preliminary data.</text>
</comment>
<dbReference type="PANTHER" id="PTHR11208:SF42">
    <property type="entry name" value="QUAKING RELATED 54B, ISOFORM E"/>
    <property type="match status" value="1"/>
</dbReference>
<feature type="region of interest" description="Disordered" evidence="1">
    <location>
        <begin position="167"/>
        <end position="192"/>
    </location>
</feature>
<dbReference type="AlphaFoldDB" id="A0A2U1QAP0"/>
<evidence type="ECO:0000313" key="3">
    <source>
        <dbReference type="Proteomes" id="UP000245207"/>
    </source>
</evidence>
<proteinExistence type="predicted"/>
<dbReference type="EMBL" id="PKPP01000267">
    <property type="protein sequence ID" value="PWA95075.1"/>
    <property type="molecule type" value="Genomic_DNA"/>
</dbReference>
<dbReference type="GO" id="GO:0003729">
    <property type="term" value="F:mRNA binding"/>
    <property type="evidence" value="ECO:0007669"/>
    <property type="project" value="TreeGrafter"/>
</dbReference>
<feature type="compositionally biased region" description="Polar residues" evidence="1">
    <location>
        <begin position="173"/>
        <end position="184"/>
    </location>
</feature>
<dbReference type="OrthoDB" id="6777263at2759"/>
<dbReference type="InterPro" id="IPR036612">
    <property type="entry name" value="KH_dom_type_1_sf"/>
</dbReference>
<dbReference type="InterPro" id="IPR045071">
    <property type="entry name" value="BBP-like"/>
</dbReference>
<name>A0A2U1QAP0_ARTAN</name>